<comment type="caution">
    <text evidence="1">The sequence shown here is derived from an EMBL/GenBank/DDBJ whole genome shotgun (WGS) entry which is preliminary data.</text>
</comment>
<dbReference type="AlphaFoldDB" id="A0A1C7LVF8"/>
<gene>
    <name evidence="1" type="ORF">A0H81_11304</name>
</gene>
<protein>
    <submittedName>
        <fullName evidence="1">Uncharacterized protein</fullName>
    </submittedName>
</protein>
<keyword evidence="2" id="KW-1185">Reference proteome</keyword>
<accession>A0A1C7LVF8</accession>
<name>A0A1C7LVF8_GRIFR</name>
<sequence length="155" mass="16814">MGIHSPKEIFTGLDLPTYFRDGQAIVVCGDDVMRDDGDGSQNRELSLLGSWLRIITPDVFFRCSGDLRSILTSSIFSIGPGPLESSSKKDKSKPGTASAVTVNESSACHSGDLLSQNVSMVPNNAEFATTKPVVLYVWRVPIYKCTFVCDVSFVT</sequence>
<evidence type="ECO:0000313" key="2">
    <source>
        <dbReference type="Proteomes" id="UP000092993"/>
    </source>
</evidence>
<dbReference type="Proteomes" id="UP000092993">
    <property type="component" value="Unassembled WGS sequence"/>
</dbReference>
<reference evidence="1 2" key="1">
    <citation type="submission" date="2016-03" db="EMBL/GenBank/DDBJ databases">
        <title>Whole genome sequencing of Grifola frondosa 9006-11.</title>
        <authorList>
            <person name="Min B."/>
            <person name="Park H."/>
            <person name="Kim J.-G."/>
            <person name="Cho H."/>
            <person name="Oh Y.-L."/>
            <person name="Kong W.-S."/>
            <person name="Choi I.-G."/>
        </authorList>
    </citation>
    <scope>NUCLEOTIDE SEQUENCE [LARGE SCALE GENOMIC DNA]</scope>
    <source>
        <strain evidence="1 2">9006-11</strain>
    </source>
</reference>
<dbReference type="EMBL" id="LUGG01000019">
    <property type="protein sequence ID" value="OBZ68753.1"/>
    <property type="molecule type" value="Genomic_DNA"/>
</dbReference>
<evidence type="ECO:0000313" key="1">
    <source>
        <dbReference type="EMBL" id="OBZ68753.1"/>
    </source>
</evidence>
<proteinExistence type="predicted"/>
<organism evidence="1 2">
    <name type="scientific">Grifola frondosa</name>
    <name type="common">Maitake</name>
    <name type="synonym">Polyporus frondosus</name>
    <dbReference type="NCBI Taxonomy" id="5627"/>
    <lineage>
        <taxon>Eukaryota</taxon>
        <taxon>Fungi</taxon>
        <taxon>Dikarya</taxon>
        <taxon>Basidiomycota</taxon>
        <taxon>Agaricomycotina</taxon>
        <taxon>Agaricomycetes</taxon>
        <taxon>Polyporales</taxon>
        <taxon>Grifolaceae</taxon>
        <taxon>Grifola</taxon>
    </lineage>
</organism>